<dbReference type="InterPro" id="IPR036928">
    <property type="entry name" value="AS_sf"/>
</dbReference>
<organism evidence="2 3">
    <name type="scientific">Pseudomonas saponiphila</name>
    <dbReference type="NCBI Taxonomy" id="556534"/>
    <lineage>
        <taxon>Bacteria</taxon>
        <taxon>Pseudomonadati</taxon>
        <taxon>Pseudomonadota</taxon>
        <taxon>Gammaproteobacteria</taxon>
        <taxon>Pseudomonadales</taxon>
        <taxon>Pseudomonadaceae</taxon>
        <taxon>Pseudomonas</taxon>
    </lineage>
</organism>
<evidence type="ECO:0000313" key="2">
    <source>
        <dbReference type="EMBL" id="SEB83349.1"/>
    </source>
</evidence>
<dbReference type="PANTHER" id="PTHR43372">
    <property type="entry name" value="FATTY-ACID AMIDE HYDROLASE"/>
    <property type="match status" value="1"/>
</dbReference>
<dbReference type="GO" id="GO:0012505">
    <property type="term" value="C:endomembrane system"/>
    <property type="evidence" value="ECO:0007669"/>
    <property type="project" value="TreeGrafter"/>
</dbReference>
<dbReference type="AlphaFoldDB" id="A0A1H4MK22"/>
<proteinExistence type="predicted"/>
<dbReference type="GO" id="GO:0016787">
    <property type="term" value="F:hydrolase activity"/>
    <property type="evidence" value="ECO:0007669"/>
    <property type="project" value="UniProtKB-KW"/>
</dbReference>
<dbReference type="PROSITE" id="PS00571">
    <property type="entry name" value="AMIDASES"/>
    <property type="match status" value="1"/>
</dbReference>
<sequence length="503" mass="53351">MSALKPSASCSRSPALLELSAVQLAQLIKRKEISPVELVEQSIERCQEIQALCNPIAVELYRCARSAARRAQADVLRGQPLGRLHGVPFSIKEGLGLAGWPQTCGSTLRRQVTASSTATVAQRLISAGGIPVALGNQAEMALWPETDNLLYGRTLNPYRASRTAGGSSGGDAVMVASACVPFALGTDGAGSVRIPAAFNGVFGLKPSRGLVPLSGHLPLDERGRQQANAQAVSAHFAAGPLCRHAEDLSEVLQIIAGPDGIDRNIHSRYAPAAEPARLRRVHLYLPDKMKWSSPVSEAVAQALNDAGQCLASQGATLHAWQEPGMHNAFFIWLAVLKLEAQVRLADYLGDGQPLSYWRAARASLAGRARHATGPLLATWLDSVGDALGNPGLGRFLAQRDHLQRAFAELFDGHSLLLMPVTPGVAPKHGHALKRPLDVAYCALFNALGLPALSVPMGRLDQGCPVAVQLVAGPGQDALLLDAAVFLETQFGGWLKPAFSHFKG</sequence>
<evidence type="ECO:0000259" key="1">
    <source>
        <dbReference type="Pfam" id="PF01425"/>
    </source>
</evidence>
<reference evidence="3" key="1">
    <citation type="submission" date="2016-10" db="EMBL/GenBank/DDBJ databases">
        <authorList>
            <person name="Varghese N."/>
            <person name="Submissions S."/>
        </authorList>
    </citation>
    <scope>NUCLEOTIDE SEQUENCE [LARGE SCALE GENOMIC DNA]</scope>
    <source>
        <strain evidence="3">DSM 9751</strain>
    </source>
</reference>
<keyword evidence="2" id="KW-0378">Hydrolase</keyword>
<dbReference type="Pfam" id="PF01425">
    <property type="entry name" value="Amidase"/>
    <property type="match status" value="1"/>
</dbReference>
<dbReference type="RefSeq" id="WP_092313747.1">
    <property type="nucleotide sequence ID" value="NZ_FNTJ01000001.1"/>
</dbReference>
<evidence type="ECO:0000313" key="3">
    <source>
        <dbReference type="Proteomes" id="UP000198982"/>
    </source>
</evidence>
<protein>
    <submittedName>
        <fullName evidence="2">Fatty acid amide hydrolase 2</fullName>
    </submittedName>
</protein>
<feature type="domain" description="Amidase" evidence="1">
    <location>
        <begin position="37"/>
        <end position="480"/>
    </location>
</feature>
<gene>
    <name evidence="2" type="ORF">SAMN05216178_2433</name>
</gene>
<dbReference type="InterPro" id="IPR020556">
    <property type="entry name" value="Amidase_CS"/>
</dbReference>
<dbReference type="SUPFAM" id="SSF75304">
    <property type="entry name" value="Amidase signature (AS) enzymes"/>
    <property type="match status" value="1"/>
</dbReference>
<dbReference type="Proteomes" id="UP000198982">
    <property type="component" value="Unassembled WGS sequence"/>
</dbReference>
<keyword evidence="3" id="KW-1185">Reference proteome</keyword>
<dbReference type="Gene3D" id="3.90.1300.10">
    <property type="entry name" value="Amidase signature (AS) domain"/>
    <property type="match status" value="1"/>
</dbReference>
<accession>A0A1H4MK22</accession>
<dbReference type="InterPro" id="IPR023631">
    <property type="entry name" value="Amidase_dom"/>
</dbReference>
<dbReference type="InterPro" id="IPR052739">
    <property type="entry name" value="FAAH2"/>
</dbReference>
<dbReference type="PANTHER" id="PTHR43372:SF4">
    <property type="entry name" value="FATTY-ACID AMIDE HYDROLASE 2"/>
    <property type="match status" value="1"/>
</dbReference>
<name>A0A1H4MK22_9PSED</name>
<dbReference type="EMBL" id="FNTJ01000001">
    <property type="protein sequence ID" value="SEB83349.1"/>
    <property type="molecule type" value="Genomic_DNA"/>
</dbReference>